<dbReference type="PANTHER" id="PTHR15925">
    <property type="entry name" value="MITOCHONDRIAL RIBOSOMAL PROTEIN S23"/>
    <property type="match status" value="1"/>
</dbReference>
<gene>
    <name evidence="8" type="ORF">PYX00_005188</name>
</gene>
<keyword evidence="3" id="KW-0689">Ribosomal protein</keyword>
<keyword evidence="5" id="KW-0687">Ribonucleoprotein</keyword>
<evidence type="ECO:0000313" key="8">
    <source>
        <dbReference type="EMBL" id="KAL0272079.1"/>
    </source>
</evidence>
<dbReference type="CDD" id="cd23701">
    <property type="entry name" value="At1g26750"/>
    <property type="match status" value="1"/>
</dbReference>
<dbReference type="InterPro" id="IPR023611">
    <property type="entry name" value="mS23_dom_met"/>
</dbReference>
<keyword evidence="4" id="KW-0496">Mitochondrion</keyword>
<evidence type="ECO:0000256" key="2">
    <source>
        <dbReference type="ARBA" id="ARBA00009864"/>
    </source>
</evidence>
<organism evidence="8">
    <name type="scientific">Menopon gallinae</name>
    <name type="common">poultry shaft louse</name>
    <dbReference type="NCBI Taxonomy" id="328185"/>
    <lineage>
        <taxon>Eukaryota</taxon>
        <taxon>Metazoa</taxon>
        <taxon>Ecdysozoa</taxon>
        <taxon>Arthropoda</taxon>
        <taxon>Hexapoda</taxon>
        <taxon>Insecta</taxon>
        <taxon>Pterygota</taxon>
        <taxon>Neoptera</taxon>
        <taxon>Paraneoptera</taxon>
        <taxon>Psocodea</taxon>
        <taxon>Troctomorpha</taxon>
        <taxon>Phthiraptera</taxon>
        <taxon>Amblycera</taxon>
        <taxon>Menoponidae</taxon>
        <taxon>Menopon</taxon>
    </lineage>
</organism>
<dbReference type="PANTHER" id="PTHR15925:SF2">
    <property type="entry name" value="SMALL RIBOSOMAL SUBUNIT PROTEIN MS23"/>
    <property type="match status" value="1"/>
</dbReference>
<evidence type="ECO:0000256" key="3">
    <source>
        <dbReference type="ARBA" id="ARBA00022980"/>
    </source>
</evidence>
<comment type="similarity">
    <text evidence="2">Belongs to the mitochondrion-specific ribosomal protein mS23 family.</text>
</comment>
<reference evidence="8" key="1">
    <citation type="journal article" date="2024" name="Gigascience">
        <title>Chromosome-level genome of the poultry shaft louse Menopon gallinae provides insight into the host-switching and adaptive evolution of parasitic lice.</title>
        <authorList>
            <person name="Xu Y."/>
            <person name="Ma L."/>
            <person name="Liu S."/>
            <person name="Liang Y."/>
            <person name="Liu Q."/>
            <person name="He Z."/>
            <person name="Tian L."/>
            <person name="Duan Y."/>
            <person name="Cai W."/>
            <person name="Li H."/>
            <person name="Song F."/>
        </authorList>
    </citation>
    <scope>NUCLEOTIDE SEQUENCE</scope>
    <source>
        <strain evidence="8">Cailab_2023a</strain>
    </source>
</reference>
<dbReference type="GO" id="GO:0003735">
    <property type="term" value="F:structural constituent of ribosome"/>
    <property type="evidence" value="ECO:0007669"/>
    <property type="project" value="InterPro"/>
</dbReference>
<dbReference type="InterPro" id="IPR059242">
    <property type="entry name" value="mS23_dom"/>
</dbReference>
<accession>A0AAW2HQD8</accession>
<comment type="subcellular location">
    <subcellularLocation>
        <location evidence="1">Mitochondrion</location>
    </subcellularLocation>
</comment>
<name>A0AAW2HQD8_9NEOP</name>
<feature type="domain" description="Small ribosomal subunit protein mS23 conserved" evidence="7">
    <location>
        <begin position="2"/>
        <end position="117"/>
    </location>
</feature>
<evidence type="ECO:0000259" key="7">
    <source>
        <dbReference type="Pfam" id="PF10484"/>
    </source>
</evidence>
<dbReference type="GO" id="GO:0006412">
    <property type="term" value="P:translation"/>
    <property type="evidence" value="ECO:0007669"/>
    <property type="project" value="InterPro"/>
</dbReference>
<dbReference type="GO" id="GO:0005840">
    <property type="term" value="C:ribosome"/>
    <property type="evidence" value="ECO:0007669"/>
    <property type="project" value="InterPro"/>
</dbReference>
<protein>
    <recommendedName>
        <fullName evidence="6">Small ribosomal subunit protein mS23</fullName>
    </recommendedName>
</protein>
<dbReference type="EMBL" id="JARGDH010000003">
    <property type="protein sequence ID" value="KAL0272079.1"/>
    <property type="molecule type" value="Genomic_DNA"/>
</dbReference>
<evidence type="ECO:0000256" key="6">
    <source>
        <dbReference type="ARBA" id="ARBA00035137"/>
    </source>
</evidence>
<dbReference type="Pfam" id="PF10484">
    <property type="entry name" value="MRP-S23"/>
    <property type="match status" value="1"/>
</dbReference>
<proteinExistence type="inferred from homology"/>
<evidence type="ECO:0000256" key="4">
    <source>
        <dbReference type="ARBA" id="ARBA00023128"/>
    </source>
</evidence>
<dbReference type="InterPro" id="IPR019520">
    <property type="entry name" value="Ribosomal_mS23_met"/>
</dbReference>
<dbReference type="GO" id="GO:0005739">
    <property type="term" value="C:mitochondrion"/>
    <property type="evidence" value="ECO:0007669"/>
    <property type="project" value="InterPro"/>
</dbReference>
<evidence type="ECO:0000256" key="5">
    <source>
        <dbReference type="ARBA" id="ARBA00023274"/>
    </source>
</evidence>
<dbReference type="AlphaFoldDB" id="A0AAW2HQD8"/>
<sequence>MAQSRIIRHRSIFDRMTGLLERGAVKIRPIWYDVYKAFPPKYDPYFSRPAPDISVKPIFYEEDRIRAQIHDGLSKSKYSQVRFSVYGTNKHGTQHLIDNCSKLMKSGLAMDEAIAKVLNDGNAGV</sequence>
<comment type="caution">
    <text evidence="8">The sequence shown here is derived from an EMBL/GenBank/DDBJ whole genome shotgun (WGS) entry which is preliminary data.</text>
</comment>
<evidence type="ECO:0000256" key="1">
    <source>
        <dbReference type="ARBA" id="ARBA00004173"/>
    </source>
</evidence>